<evidence type="ECO:0000259" key="5">
    <source>
        <dbReference type="Pfam" id="PF10644"/>
    </source>
</evidence>
<organism evidence="7 8">
    <name type="scientific">Coemansia spiralis</name>
    <dbReference type="NCBI Taxonomy" id="417178"/>
    <lineage>
        <taxon>Eukaryota</taxon>
        <taxon>Fungi</taxon>
        <taxon>Fungi incertae sedis</taxon>
        <taxon>Zoopagomycota</taxon>
        <taxon>Kickxellomycotina</taxon>
        <taxon>Kickxellomycetes</taxon>
        <taxon>Kickxellales</taxon>
        <taxon>Kickxellaceae</taxon>
        <taxon>Coemansia</taxon>
    </lineage>
</organism>
<dbReference type="Pfam" id="PF14881">
    <property type="entry name" value="Tubulin_3"/>
    <property type="match status" value="1"/>
</dbReference>
<proteinExistence type="inferred from homology"/>
<dbReference type="InterPro" id="IPR036525">
    <property type="entry name" value="Tubulin/FtsZ_GTPase_sf"/>
</dbReference>
<protein>
    <submittedName>
        <fullName evidence="7">MtDNA inheritance, partitioning of the mitochondrial organelle</fullName>
    </submittedName>
</protein>
<sequence length="478" mass="52445">MKEIITLQFGESANYVGTHYWNMQQQQFAEESSGDSNTHLAVDVFYSEDDQGVGKRGKRYTPRVLVFDKVGNFGSLGQSRHAQTEDDSKDIESEIEAAQWDGATEVHRQIPYASGAVLGTGAINELSESQVRYWSDFNEVEFNTVQSLSSVSGVEFGNSLGEMNTFQEGGEVFNGENGRDEILEGKFRVLAEACDQMQGFQVLADAHGGFAGFGAGFVEKVREEYPKSSILLYNVASGRVSDMGGAQTIDAAIGLATSLENVSAAVNMYVPSALKRLYPGVQIEECSRYQTSAFMATNVSQWSQCILAGRRSLDEMISQVTQQQYFKVAESLLSPGLQISDSKYNFGSVAGLLEQRFVASSGAVVSDLSSLAGQLVVDRGTEFSRLVRERYAATAYADLGQAVALPRSFPRRIFQGARDSVGVAGMLCTTAGTTAYVQRLHESVQVERSRHVKDYEREWIREVRGILDSVIDRYATIS</sequence>
<dbReference type="EMBL" id="JANBTX010000092">
    <property type="protein sequence ID" value="KAJ2686845.1"/>
    <property type="molecule type" value="Genomic_DNA"/>
</dbReference>
<evidence type="ECO:0000256" key="2">
    <source>
        <dbReference type="ARBA" id="ARBA00004173"/>
    </source>
</evidence>
<dbReference type="Gene3D" id="3.40.50.1440">
    <property type="entry name" value="Tubulin/FtsZ, GTPase domain"/>
    <property type="match status" value="1"/>
</dbReference>
<reference evidence="7" key="1">
    <citation type="submission" date="2022-07" db="EMBL/GenBank/DDBJ databases">
        <title>Phylogenomic reconstructions and comparative analyses of Kickxellomycotina fungi.</title>
        <authorList>
            <person name="Reynolds N.K."/>
            <person name="Stajich J.E."/>
            <person name="Barry K."/>
            <person name="Grigoriev I.V."/>
            <person name="Crous P."/>
            <person name="Smith M.E."/>
        </authorList>
    </citation>
    <scope>NUCLEOTIDE SEQUENCE</scope>
    <source>
        <strain evidence="7">CBS 109367</strain>
    </source>
</reference>
<evidence type="ECO:0000256" key="3">
    <source>
        <dbReference type="ARBA" id="ARBA00008507"/>
    </source>
</evidence>
<feature type="domain" description="Misato Segment II tubulin-like" evidence="5">
    <location>
        <begin position="2"/>
        <end position="112"/>
    </location>
</feature>
<evidence type="ECO:0000256" key="1">
    <source>
        <dbReference type="ARBA" id="ARBA00003757"/>
    </source>
</evidence>
<name>A0A9W8L3P7_9FUNG</name>
<dbReference type="AlphaFoldDB" id="A0A9W8L3P7"/>
<dbReference type="OrthoDB" id="271881at2759"/>
<comment type="similarity">
    <text evidence="3">Belongs to the misato family.</text>
</comment>
<keyword evidence="8" id="KW-1185">Reference proteome</keyword>
<evidence type="ECO:0000313" key="8">
    <source>
        <dbReference type="Proteomes" id="UP001151516"/>
    </source>
</evidence>
<comment type="caution">
    <text evidence="7">The sequence shown here is derived from an EMBL/GenBank/DDBJ whole genome shotgun (WGS) entry which is preliminary data.</text>
</comment>
<evidence type="ECO:0000256" key="4">
    <source>
        <dbReference type="ARBA" id="ARBA00023128"/>
    </source>
</evidence>
<dbReference type="GO" id="GO:0005739">
    <property type="term" value="C:mitochondrion"/>
    <property type="evidence" value="ECO:0007669"/>
    <property type="project" value="UniProtKB-SubCell"/>
</dbReference>
<dbReference type="Pfam" id="PF10644">
    <property type="entry name" value="Misat_Tub_SegII"/>
    <property type="match status" value="1"/>
</dbReference>
<evidence type="ECO:0000313" key="7">
    <source>
        <dbReference type="EMBL" id="KAJ2686845.1"/>
    </source>
</evidence>
<dbReference type="InterPro" id="IPR049942">
    <property type="entry name" value="DML1/Misato"/>
</dbReference>
<evidence type="ECO:0000259" key="6">
    <source>
        <dbReference type="Pfam" id="PF14881"/>
    </source>
</evidence>
<dbReference type="GO" id="GO:0007005">
    <property type="term" value="P:mitochondrion organization"/>
    <property type="evidence" value="ECO:0007669"/>
    <property type="project" value="InterPro"/>
</dbReference>
<comment type="subcellular location">
    <subcellularLocation>
        <location evidence="2">Mitochondrion</location>
    </subcellularLocation>
</comment>
<dbReference type="InterPro" id="IPR029209">
    <property type="entry name" value="DML1/Misato_tubulin"/>
</dbReference>
<dbReference type="SUPFAM" id="SSF52490">
    <property type="entry name" value="Tubulin nucleotide-binding domain-like"/>
    <property type="match status" value="1"/>
</dbReference>
<dbReference type="InterPro" id="IPR019605">
    <property type="entry name" value="Misato_II_tubulin-like"/>
</dbReference>
<gene>
    <name evidence="7" type="primary">DML1</name>
    <name evidence="7" type="ORF">IWW39_003337</name>
</gene>
<dbReference type="Proteomes" id="UP001151516">
    <property type="component" value="Unassembled WGS sequence"/>
</dbReference>
<accession>A0A9W8L3P7</accession>
<keyword evidence="4" id="KW-0496">Mitochondrion</keyword>
<feature type="domain" description="DML1/Misato tubulin" evidence="6">
    <location>
        <begin position="125"/>
        <end position="299"/>
    </location>
</feature>
<comment type="function">
    <text evidence="1">Involved in the partitioning of the mitochondrial organelle and mitochondrial DNA (mtDNA) inheritance.</text>
</comment>
<dbReference type="PANTHER" id="PTHR13391">
    <property type="entry name" value="MITOCHONDRIAL DISTRIBUTION REGULATOR MISATO"/>
    <property type="match status" value="1"/>
</dbReference>
<dbReference type="PANTHER" id="PTHR13391:SF0">
    <property type="entry name" value="PROTEIN MISATO HOMOLOG 1"/>
    <property type="match status" value="1"/>
</dbReference>